<evidence type="ECO:0000256" key="8">
    <source>
        <dbReference type="PROSITE-ProRule" id="PRU00042"/>
    </source>
</evidence>
<dbReference type="InterPro" id="IPR012934">
    <property type="entry name" value="Znf_AD"/>
</dbReference>
<keyword evidence="2" id="KW-0479">Metal-binding</keyword>
<dbReference type="Proteomes" id="UP001353858">
    <property type="component" value="Unassembled WGS sequence"/>
</dbReference>
<feature type="domain" description="C2H2-type" evidence="9">
    <location>
        <begin position="153"/>
        <end position="180"/>
    </location>
</feature>
<comment type="subcellular location">
    <subcellularLocation>
        <location evidence="1">Nucleus</location>
    </subcellularLocation>
</comment>
<feature type="domain" description="C2H2-type" evidence="9">
    <location>
        <begin position="216"/>
        <end position="243"/>
    </location>
</feature>
<feature type="domain" description="C2H2-type" evidence="9">
    <location>
        <begin position="244"/>
        <end position="271"/>
    </location>
</feature>
<dbReference type="GO" id="GO:0008270">
    <property type="term" value="F:zinc ion binding"/>
    <property type="evidence" value="ECO:0007669"/>
    <property type="project" value="UniProtKB-KW"/>
</dbReference>
<keyword evidence="7" id="KW-0539">Nucleus</keyword>
<keyword evidence="3" id="KW-0677">Repeat</keyword>
<keyword evidence="5" id="KW-0862">Zinc</keyword>
<evidence type="ECO:0000256" key="5">
    <source>
        <dbReference type="ARBA" id="ARBA00022833"/>
    </source>
</evidence>
<gene>
    <name evidence="10" type="ORF">RN001_010916</name>
</gene>
<evidence type="ECO:0000259" key="9">
    <source>
        <dbReference type="PROSITE" id="PS50157"/>
    </source>
</evidence>
<dbReference type="EMBL" id="JARPUR010000004">
    <property type="protein sequence ID" value="KAK4878410.1"/>
    <property type="molecule type" value="Genomic_DNA"/>
</dbReference>
<evidence type="ECO:0000313" key="11">
    <source>
        <dbReference type="Proteomes" id="UP001353858"/>
    </source>
</evidence>
<dbReference type="Pfam" id="PF00096">
    <property type="entry name" value="zf-C2H2"/>
    <property type="match status" value="2"/>
</dbReference>
<sequence>MTDICRTCLEEIGNDTIRFCLNATDFKSTTVGNKLTYCIPEIDLDVVPNAVVCNTCFESLTLAYEFKTKCLKTEGRIQSYIEQTDYVLTCINLRDIAQQQKRDDINTINSHENLDIKNLQCDTKDFFDVPKIAQLLADENAVTRVNYDDSCIHKCSKCDYRSAKRQTLIVHMRKHSDEETKSQKSYKCLLCEYTSSHKSNLRCHLSKRHRKHEKMYKCNFCDYSSNRSHSFIVHLRMHSKTKTYTCMFCQYTSSNKYNFLRHVSVHKGEKILHCFHCGYETITKSDLQVHMRLHTFDFTSSMISTCIDDTNMAVNNVT</sequence>
<name>A0AAN7P1N5_9COLE</name>
<evidence type="ECO:0000313" key="10">
    <source>
        <dbReference type="EMBL" id="KAK4878410.1"/>
    </source>
</evidence>
<keyword evidence="11" id="KW-1185">Reference proteome</keyword>
<accession>A0AAN7P1N5</accession>
<dbReference type="PANTHER" id="PTHR24392">
    <property type="entry name" value="ZINC FINGER PROTEIN"/>
    <property type="match status" value="1"/>
</dbReference>
<dbReference type="InterPro" id="IPR036236">
    <property type="entry name" value="Znf_C2H2_sf"/>
</dbReference>
<keyword evidence="6" id="KW-0238">DNA-binding</keyword>
<keyword evidence="4 8" id="KW-0863">Zinc-finger</keyword>
<evidence type="ECO:0000256" key="6">
    <source>
        <dbReference type="ARBA" id="ARBA00023125"/>
    </source>
</evidence>
<dbReference type="InterPro" id="IPR013087">
    <property type="entry name" value="Znf_C2H2_type"/>
</dbReference>
<dbReference type="SMART" id="SM00355">
    <property type="entry name" value="ZnF_C2H2"/>
    <property type="match status" value="5"/>
</dbReference>
<evidence type="ECO:0000256" key="7">
    <source>
        <dbReference type="ARBA" id="ARBA00023242"/>
    </source>
</evidence>
<evidence type="ECO:0000256" key="2">
    <source>
        <dbReference type="ARBA" id="ARBA00022723"/>
    </source>
</evidence>
<evidence type="ECO:0000256" key="1">
    <source>
        <dbReference type="ARBA" id="ARBA00004123"/>
    </source>
</evidence>
<dbReference type="GO" id="GO:0003677">
    <property type="term" value="F:DNA binding"/>
    <property type="evidence" value="ECO:0007669"/>
    <property type="project" value="UniProtKB-KW"/>
</dbReference>
<dbReference type="SUPFAM" id="SSF57716">
    <property type="entry name" value="Glucocorticoid receptor-like (DNA-binding domain)"/>
    <property type="match status" value="1"/>
</dbReference>
<dbReference type="Gene3D" id="3.30.160.60">
    <property type="entry name" value="Classic Zinc Finger"/>
    <property type="match status" value="4"/>
</dbReference>
<reference evidence="11" key="1">
    <citation type="submission" date="2023-01" db="EMBL/GenBank/DDBJ databases">
        <title>Key to firefly adult light organ development and bioluminescence: homeobox transcription factors regulate luciferase expression and transportation to peroxisome.</title>
        <authorList>
            <person name="Fu X."/>
        </authorList>
    </citation>
    <scope>NUCLEOTIDE SEQUENCE [LARGE SCALE GENOMIC DNA]</scope>
</reference>
<dbReference type="PROSITE" id="PS50157">
    <property type="entry name" value="ZINC_FINGER_C2H2_2"/>
    <property type="match status" value="4"/>
</dbReference>
<dbReference type="PANTHER" id="PTHR24392:SF56">
    <property type="entry name" value="ZINC FINGER PROTEIN 510"/>
    <property type="match status" value="1"/>
</dbReference>
<comment type="caution">
    <text evidence="10">The sequence shown here is derived from an EMBL/GenBank/DDBJ whole genome shotgun (WGS) entry which is preliminary data.</text>
</comment>
<dbReference type="GO" id="GO:0005634">
    <property type="term" value="C:nucleus"/>
    <property type="evidence" value="ECO:0007669"/>
    <property type="project" value="UniProtKB-SubCell"/>
</dbReference>
<evidence type="ECO:0000256" key="4">
    <source>
        <dbReference type="ARBA" id="ARBA00022771"/>
    </source>
</evidence>
<dbReference type="AlphaFoldDB" id="A0AAN7P1N5"/>
<dbReference type="SUPFAM" id="SSF57667">
    <property type="entry name" value="beta-beta-alpha zinc fingers"/>
    <property type="match status" value="3"/>
</dbReference>
<proteinExistence type="predicted"/>
<feature type="domain" description="C2H2-type" evidence="9">
    <location>
        <begin position="272"/>
        <end position="299"/>
    </location>
</feature>
<evidence type="ECO:0000256" key="3">
    <source>
        <dbReference type="ARBA" id="ARBA00022737"/>
    </source>
</evidence>
<organism evidence="10 11">
    <name type="scientific">Aquatica leii</name>
    <dbReference type="NCBI Taxonomy" id="1421715"/>
    <lineage>
        <taxon>Eukaryota</taxon>
        <taxon>Metazoa</taxon>
        <taxon>Ecdysozoa</taxon>
        <taxon>Arthropoda</taxon>
        <taxon>Hexapoda</taxon>
        <taxon>Insecta</taxon>
        <taxon>Pterygota</taxon>
        <taxon>Neoptera</taxon>
        <taxon>Endopterygota</taxon>
        <taxon>Coleoptera</taxon>
        <taxon>Polyphaga</taxon>
        <taxon>Elateriformia</taxon>
        <taxon>Elateroidea</taxon>
        <taxon>Lampyridae</taxon>
        <taxon>Luciolinae</taxon>
        <taxon>Aquatica</taxon>
    </lineage>
</organism>
<protein>
    <recommendedName>
        <fullName evidence="9">C2H2-type domain-containing protein</fullName>
    </recommendedName>
</protein>
<dbReference type="SMART" id="SM00868">
    <property type="entry name" value="zf-AD"/>
    <property type="match status" value="1"/>
</dbReference>